<keyword evidence="1" id="KW-0408">Iron</keyword>
<dbReference type="GO" id="GO:0046872">
    <property type="term" value="F:metal ion binding"/>
    <property type="evidence" value="ECO:0007669"/>
    <property type="project" value="UniProtKB-KW"/>
</dbReference>
<evidence type="ECO:0000259" key="2">
    <source>
        <dbReference type="PROSITE" id="PS51471"/>
    </source>
</evidence>
<dbReference type="PRINTS" id="PR00682">
    <property type="entry name" value="IPNSYNTHASE"/>
</dbReference>
<keyword evidence="1" id="KW-0560">Oxidoreductase</keyword>
<dbReference type="InterPro" id="IPR044861">
    <property type="entry name" value="IPNS-like_FE2OG_OXY"/>
</dbReference>
<protein>
    <submittedName>
        <fullName evidence="3">Clavaminate synthase-like protein</fullName>
    </submittedName>
</protein>
<dbReference type="InterPro" id="IPR027443">
    <property type="entry name" value="IPNS-like_sf"/>
</dbReference>
<dbReference type="OrthoDB" id="288590at2759"/>
<dbReference type="EMBL" id="KQ964450">
    <property type="protein sequence ID" value="KXN72589.1"/>
    <property type="molecule type" value="Genomic_DNA"/>
</dbReference>
<dbReference type="InterPro" id="IPR050231">
    <property type="entry name" value="Iron_ascorbate_oxido_reductase"/>
</dbReference>
<evidence type="ECO:0000256" key="1">
    <source>
        <dbReference type="RuleBase" id="RU003682"/>
    </source>
</evidence>
<dbReference type="SUPFAM" id="SSF51197">
    <property type="entry name" value="Clavaminate synthase-like"/>
    <property type="match status" value="1"/>
</dbReference>
<dbReference type="InterPro" id="IPR005123">
    <property type="entry name" value="Oxoglu/Fe-dep_dioxygenase_dom"/>
</dbReference>
<dbReference type="Proteomes" id="UP000070444">
    <property type="component" value="Unassembled WGS sequence"/>
</dbReference>
<dbReference type="Pfam" id="PF14226">
    <property type="entry name" value="DIOX_N"/>
    <property type="match status" value="1"/>
</dbReference>
<proteinExistence type="inferred from homology"/>
<keyword evidence="4" id="KW-1185">Reference proteome</keyword>
<keyword evidence="1" id="KW-0479">Metal-binding</keyword>
<dbReference type="STRING" id="796925.A0A137PC62"/>
<evidence type="ECO:0000313" key="3">
    <source>
        <dbReference type="EMBL" id="KXN72589.1"/>
    </source>
</evidence>
<dbReference type="Pfam" id="PF03171">
    <property type="entry name" value="2OG-FeII_Oxy"/>
    <property type="match status" value="1"/>
</dbReference>
<dbReference type="InterPro" id="IPR026992">
    <property type="entry name" value="DIOX_N"/>
</dbReference>
<reference evidence="3 4" key="1">
    <citation type="journal article" date="2015" name="Genome Biol. Evol.">
        <title>Phylogenomic analyses indicate that early fungi evolved digesting cell walls of algal ancestors of land plants.</title>
        <authorList>
            <person name="Chang Y."/>
            <person name="Wang S."/>
            <person name="Sekimoto S."/>
            <person name="Aerts A.L."/>
            <person name="Choi C."/>
            <person name="Clum A."/>
            <person name="LaButti K.M."/>
            <person name="Lindquist E.A."/>
            <person name="Yee Ngan C."/>
            <person name="Ohm R.A."/>
            <person name="Salamov A.A."/>
            <person name="Grigoriev I.V."/>
            <person name="Spatafora J.W."/>
            <person name="Berbee M.L."/>
        </authorList>
    </citation>
    <scope>NUCLEOTIDE SEQUENCE [LARGE SCALE GENOMIC DNA]</scope>
    <source>
        <strain evidence="3 4">NRRL 28638</strain>
    </source>
</reference>
<comment type="similarity">
    <text evidence="1">Belongs to the iron/ascorbate-dependent oxidoreductase family.</text>
</comment>
<dbReference type="GO" id="GO:0016491">
    <property type="term" value="F:oxidoreductase activity"/>
    <property type="evidence" value="ECO:0007669"/>
    <property type="project" value="UniProtKB-KW"/>
</dbReference>
<feature type="domain" description="Fe2OG dioxygenase" evidence="2">
    <location>
        <begin position="170"/>
        <end position="287"/>
    </location>
</feature>
<accession>A0A137PC62</accession>
<dbReference type="PROSITE" id="PS51471">
    <property type="entry name" value="FE2OG_OXY"/>
    <property type="match status" value="1"/>
</dbReference>
<sequence>MTNIPVIDFKNLPLKDTLNGEELNKWKEIGEEVYKACSEYGFFYIKNHGISKEDIDNQFNMAKEYFNFSEAEKNKFGIQPDNYGYCAMEQETLEVGTAPDPKEAFNVWTSTGKIPNDRIPPYFKERDSKVQEFYSQCHQLSVKILRSFALGLKLDDYKFFDESNQLNLTSGTTLRYLHYPPIPSASADLINKGIIRAGAHSDYGVLTLLFQSPCDQLDSDFSGLQILHDEDKWINVGNKEGYIVVNTGDLMNIWTEGRLKSAIHRVLVPNTDIAKIHRYTMAFFSHSNSDYSIHRLETPIQAPNPAKQVTNSESGKVEHHSTLGASPFVFGENDGIYLHRRLSATTEYK</sequence>
<name>A0A137PC62_CONC2</name>
<dbReference type="PANTHER" id="PTHR47990">
    <property type="entry name" value="2-OXOGLUTARATE (2OG) AND FE(II)-DEPENDENT OXYGENASE SUPERFAMILY PROTEIN-RELATED"/>
    <property type="match status" value="1"/>
</dbReference>
<organism evidence="3 4">
    <name type="scientific">Conidiobolus coronatus (strain ATCC 28846 / CBS 209.66 / NRRL 28638)</name>
    <name type="common">Delacroixia coronata</name>
    <dbReference type="NCBI Taxonomy" id="796925"/>
    <lineage>
        <taxon>Eukaryota</taxon>
        <taxon>Fungi</taxon>
        <taxon>Fungi incertae sedis</taxon>
        <taxon>Zoopagomycota</taxon>
        <taxon>Entomophthoromycotina</taxon>
        <taxon>Entomophthoromycetes</taxon>
        <taxon>Entomophthorales</taxon>
        <taxon>Ancylistaceae</taxon>
        <taxon>Conidiobolus</taxon>
    </lineage>
</organism>
<evidence type="ECO:0000313" key="4">
    <source>
        <dbReference type="Proteomes" id="UP000070444"/>
    </source>
</evidence>
<dbReference type="AlphaFoldDB" id="A0A137PC62"/>
<dbReference type="OMA" id="FTTRHDP"/>
<dbReference type="Gene3D" id="2.60.120.330">
    <property type="entry name" value="B-lactam Antibiotic, Isopenicillin N Synthase, Chain"/>
    <property type="match status" value="1"/>
</dbReference>
<gene>
    <name evidence="3" type="ORF">CONCODRAFT_68878</name>
</gene>